<dbReference type="EMBL" id="LFYR01000729">
    <property type="protein sequence ID" value="KMZ70296.1"/>
    <property type="molecule type" value="Genomic_DNA"/>
</dbReference>
<proteinExistence type="predicted"/>
<evidence type="ECO:0000313" key="1">
    <source>
        <dbReference type="EMBL" id="KMZ70296.1"/>
    </source>
</evidence>
<dbReference type="Proteomes" id="UP000036987">
    <property type="component" value="Unassembled WGS sequence"/>
</dbReference>
<comment type="caution">
    <text evidence="1">The sequence shown here is derived from an EMBL/GenBank/DDBJ whole genome shotgun (WGS) entry which is preliminary data.</text>
</comment>
<organism evidence="1 2">
    <name type="scientific">Zostera marina</name>
    <name type="common">Eelgrass</name>
    <dbReference type="NCBI Taxonomy" id="29655"/>
    <lineage>
        <taxon>Eukaryota</taxon>
        <taxon>Viridiplantae</taxon>
        <taxon>Streptophyta</taxon>
        <taxon>Embryophyta</taxon>
        <taxon>Tracheophyta</taxon>
        <taxon>Spermatophyta</taxon>
        <taxon>Magnoliopsida</taxon>
        <taxon>Liliopsida</taxon>
        <taxon>Zosteraceae</taxon>
        <taxon>Zostera</taxon>
    </lineage>
</organism>
<keyword evidence="2" id="KW-1185">Reference proteome</keyword>
<dbReference type="PANTHER" id="PTHR33641">
    <property type="entry name" value="OS06G0133500 PROTEIN"/>
    <property type="match status" value="1"/>
</dbReference>
<reference evidence="2" key="1">
    <citation type="journal article" date="2016" name="Nature">
        <title>The genome of the seagrass Zostera marina reveals angiosperm adaptation to the sea.</title>
        <authorList>
            <person name="Olsen J.L."/>
            <person name="Rouze P."/>
            <person name="Verhelst B."/>
            <person name="Lin Y.-C."/>
            <person name="Bayer T."/>
            <person name="Collen J."/>
            <person name="Dattolo E."/>
            <person name="De Paoli E."/>
            <person name="Dittami S."/>
            <person name="Maumus F."/>
            <person name="Michel G."/>
            <person name="Kersting A."/>
            <person name="Lauritano C."/>
            <person name="Lohaus R."/>
            <person name="Toepel M."/>
            <person name="Tonon T."/>
            <person name="Vanneste K."/>
            <person name="Amirebrahimi M."/>
            <person name="Brakel J."/>
            <person name="Bostroem C."/>
            <person name="Chovatia M."/>
            <person name="Grimwood J."/>
            <person name="Jenkins J.W."/>
            <person name="Jueterbock A."/>
            <person name="Mraz A."/>
            <person name="Stam W.T."/>
            <person name="Tice H."/>
            <person name="Bornberg-Bauer E."/>
            <person name="Green P.J."/>
            <person name="Pearson G.A."/>
            <person name="Procaccini G."/>
            <person name="Duarte C.M."/>
            <person name="Schmutz J."/>
            <person name="Reusch T.B.H."/>
            <person name="Van de Peer Y."/>
        </authorList>
    </citation>
    <scope>NUCLEOTIDE SEQUENCE [LARGE SCALE GENOMIC DNA]</scope>
    <source>
        <strain evidence="2">cv. Finnish</strain>
    </source>
</reference>
<gene>
    <name evidence="1" type="ORF">ZOSMA_1G02750</name>
</gene>
<evidence type="ECO:0000313" key="2">
    <source>
        <dbReference type="Proteomes" id="UP000036987"/>
    </source>
</evidence>
<dbReference type="AlphaFoldDB" id="A0A0K9PMV1"/>
<sequence>MDKLFAMPIFSLNAHGSDDEKDKPIPAPKGWRWLNQMPMEDKSKQVANPPQQRKQKQRFALEFDGLNCFETIVLH</sequence>
<accession>A0A0K9PMV1</accession>
<protein>
    <submittedName>
        <fullName evidence="1">Uncharacterized protein</fullName>
    </submittedName>
</protein>
<name>A0A0K9PMV1_ZOSMR</name>
<dbReference type="OrthoDB" id="751010at2759"/>
<dbReference type="PANTHER" id="PTHR33641:SF15">
    <property type="entry name" value="AVR9_CF-9 RAPIDLY ELICITED PROTEIN"/>
    <property type="match status" value="1"/>
</dbReference>